<dbReference type="HOGENOM" id="CLU_593212_0_0_1"/>
<name>A0A0C9X6E6_9AGAR</name>
<reference evidence="3 4" key="1">
    <citation type="submission" date="2014-04" db="EMBL/GenBank/DDBJ databases">
        <authorList>
            <consortium name="DOE Joint Genome Institute"/>
            <person name="Kuo A."/>
            <person name="Kohler A."/>
            <person name="Nagy L.G."/>
            <person name="Floudas D."/>
            <person name="Copeland A."/>
            <person name="Barry K.W."/>
            <person name="Cichocki N."/>
            <person name="Veneault-Fourrey C."/>
            <person name="LaButti K."/>
            <person name="Lindquist E.A."/>
            <person name="Lipzen A."/>
            <person name="Lundell T."/>
            <person name="Morin E."/>
            <person name="Murat C."/>
            <person name="Sun H."/>
            <person name="Tunlid A."/>
            <person name="Henrissat B."/>
            <person name="Grigoriev I.V."/>
            <person name="Hibbett D.S."/>
            <person name="Martin F."/>
            <person name="Nordberg H.P."/>
            <person name="Cantor M.N."/>
            <person name="Hua S.X."/>
        </authorList>
    </citation>
    <scope>NUCLEOTIDE SEQUENCE [LARGE SCALE GENOMIC DNA]</scope>
    <source>
        <strain evidence="3 4">LaAM-08-1</strain>
    </source>
</reference>
<feature type="transmembrane region" description="Helical" evidence="2">
    <location>
        <begin position="178"/>
        <end position="199"/>
    </location>
</feature>
<reference evidence="4" key="2">
    <citation type="submission" date="2015-01" db="EMBL/GenBank/DDBJ databases">
        <title>Evolutionary Origins and Diversification of the Mycorrhizal Mutualists.</title>
        <authorList>
            <consortium name="DOE Joint Genome Institute"/>
            <consortium name="Mycorrhizal Genomics Consortium"/>
            <person name="Kohler A."/>
            <person name="Kuo A."/>
            <person name="Nagy L.G."/>
            <person name="Floudas D."/>
            <person name="Copeland A."/>
            <person name="Barry K.W."/>
            <person name="Cichocki N."/>
            <person name="Veneault-Fourrey C."/>
            <person name="LaButti K."/>
            <person name="Lindquist E.A."/>
            <person name="Lipzen A."/>
            <person name="Lundell T."/>
            <person name="Morin E."/>
            <person name="Murat C."/>
            <person name="Riley R."/>
            <person name="Ohm R."/>
            <person name="Sun H."/>
            <person name="Tunlid A."/>
            <person name="Henrissat B."/>
            <person name="Grigoriev I.V."/>
            <person name="Hibbett D.S."/>
            <person name="Martin F."/>
        </authorList>
    </citation>
    <scope>NUCLEOTIDE SEQUENCE [LARGE SCALE GENOMIC DNA]</scope>
    <source>
        <strain evidence="4">LaAM-08-1</strain>
    </source>
</reference>
<sequence>MPLLKNGVAAHVNSSNQFLKKIAKSPDKFMPYREHAPTRIRSRDSIYNDPAGLRTSVGFWNVLCFCGVFYGSEFACEDGRHFDDLDDWKAFSNDKSESYFVVKSAYGSLQGDRSIDQVKEYWAKSHLWEPLIKKKDLSLFDIYNFLLQSSVDGGRSTSSRKKGSQPPKGNNKSSSKKVFVNIGSLTAILITGDLIYAGILPMPSPLDWGKFIEKVSKGALDGMIMLGLIDEDTTVPQAFADLYDFVNGVLTPEEKSAMTYDVLMSEHSLYLASNDFVAHVDDTSPCEGLASVHGFMAYVNKMSTRKDVIVAFIDGTTTLVKGVSAFVNGLAALVHVIAAFFNRVAALVNGVVALSMVGQPSSTALQPTLSPPSSTAPQLTATLQSPHISNPNPNLHHEPTTLLPLPILLPHSFTAAIPQPPNPKGQGAVRLSSPSSSALRFDLLSLFCDSTPHRHLLVSFS</sequence>
<protein>
    <submittedName>
        <fullName evidence="3">Uncharacterized protein</fullName>
    </submittedName>
</protein>
<dbReference type="OrthoDB" id="2934473at2759"/>
<keyword evidence="2" id="KW-1133">Transmembrane helix</keyword>
<evidence type="ECO:0000313" key="4">
    <source>
        <dbReference type="Proteomes" id="UP000054477"/>
    </source>
</evidence>
<dbReference type="AlphaFoldDB" id="A0A0C9X6E6"/>
<dbReference type="Proteomes" id="UP000054477">
    <property type="component" value="Unassembled WGS sequence"/>
</dbReference>
<feature type="region of interest" description="Disordered" evidence="1">
    <location>
        <begin position="363"/>
        <end position="396"/>
    </location>
</feature>
<feature type="compositionally biased region" description="Polar residues" evidence="1">
    <location>
        <begin position="363"/>
        <end position="392"/>
    </location>
</feature>
<evidence type="ECO:0000256" key="1">
    <source>
        <dbReference type="SAM" id="MobiDB-lite"/>
    </source>
</evidence>
<organism evidence="3 4">
    <name type="scientific">Laccaria amethystina LaAM-08-1</name>
    <dbReference type="NCBI Taxonomy" id="1095629"/>
    <lineage>
        <taxon>Eukaryota</taxon>
        <taxon>Fungi</taxon>
        <taxon>Dikarya</taxon>
        <taxon>Basidiomycota</taxon>
        <taxon>Agaricomycotina</taxon>
        <taxon>Agaricomycetes</taxon>
        <taxon>Agaricomycetidae</taxon>
        <taxon>Agaricales</taxon>
        <taxon>Agaricineae</taxon>
        <taxon>Hydnangiaceae</taxon>
        <taxon>Laccaria</taxon>
    </lineage>
</organism>
<evidence type="ECO:0000313" key="3">
    <source>
        <dbReference type="EMBL" id="KIJ93231.1"/>
    </source>
</evidence>
<gene>
    <name evidence="3" type="ORF">K443DRAFT_13024</name>
</gene>
<proteinExistence type="predicted"/>
<keyword evidence="2" id="KW-0812">Transmembrane</keyword>
<evidence type="ECO:0000256" key="2">
    <source>
        <dbReference type="SAM" id="Phobius"/>
    </source>
</evidence>
<keyword evidence="4" id="KW-1185">Reference proteome</keyword>
<feature type="region of interest" description="Disordered" evidence="1">
    <location>
        <begin position="152"/>
        <end position="175"/>
    </location>
</feature>
<dbReference type="EMBL" id="KN838857">
    <property type="protein sequence ID" value="KIJ93231.1"/>
    <property type="molecule type" value="Genomic_DNA"/>
</dbReference>
<keyword evidence="2" id="KW-0472">Membrane</keyword>
<accession>A0A0C9X6E6</accession>